<gene>
    <name evidence="5" type="ORF">BDY21DRAFT_414745</name>
</gene>
<dbReference type="PANTHER" id="PTHR11474">
    <property type="entry name" value="TYROSINASE FAMILY MEMBER"/>
    <property type="match status" value="1"/>
</dbReference>
<dbReference type="Pfam" id="PF00264">
    <property type="entry name" value="Tyrosinase"/>
    <property type="match status" value="1"/>
</dbReference>
<accession>A0A6A6P320</accession>
<name>A0A6A6P320_9PEZI</name>
<evidence type="ECO:0000313" key="6">
    <source>
        <dbReference type="Proteomes" id="UP000799766"/>
    </source>
</evidence>
<dbReference type="GO" id="GO:0046872">
    <property type="term" value="F:metal ion binding"/>
    <property type="evidence" value="ECO:0007669"/>
    <property type="project" value="UniProtKB-KW"/>
</dbReference>
<dbReference type="GO" id="GO:0016491">
    <property type="term" value="F:oxidoreductase activity"/>
    <property type="evidence" value="ECO:0007669"/>
    <property type="project" value="UniProtKB-KW"/>
</dbReference>
<keyword evidence="1" id="KW-0479">Metal-binding</keyword>
<feature type="domain" description="Tyrosinase copper-binding" evidence="3">
    <location>
        <begin position="107"/>
        <end position="124"/>
    </location>
</feature>
<dbReference type="AlphaFoldDB" id="A0A6A6P320"/>
<reference evidence="5" key="1">
    <citation type="journal article" date="2020" name="Stud. Mycol.">
        <title>101 Dothideomycetes genomes: a test case for predicting lifestyles and emergence of pathogens.</title>
        <authorList>
            <person name="Haridas S."/>
            <person name="Albert R."/>
            <person name="Binder M."/>
            <person name="Bloem J."/>
            <person name="Labutti K."/>
            <person name="Salamov A."/>
            <person name="Andreopoulos B."/>
            <person name="Baker S."/>
            <person name="Barry K."/>
            <person name="Bills G."/>
            <person name="Bluhm B."/>
            <person name="Cannon C."/>
            <person name="Castanera R."/>
            <person name="Culley D."/>
            <person name="Daum C."/>
            <person name="Ezra D."/>
            <person name="Gonzalez J."/>
            <person name="Henrissat B."/>
            <person name="Kuo A."/>
            <person name="Liang C."/>
            <person name="Lipzen A."/>
            <person name="Lutzoni F."/>
            <person name="Magnuson J."/>
            <person name="Mondo S."/>
            <person name="Nolan M."/>
            <person name="Ohm R."/>
            <person name="Pangilinan J."/>
            <person name="Park H.-J."/>
            <person name="Ramirez L."/>
            <person name="Alfaro M."/>
            <person name="Sun H."/>
            <person name="Tritt A."/>
            <person name="Yoshinaga Y."/>
            <person name="Zwiers L.-H."/>
            <person name="Turgeon B."/>
            <person name="Goodwin S."/>
            <person name="Spatafora J."/>
            <person name="Crous P."/>
            <person name="Grigoriev I."/>
        </authorList>
    </citation>
    <scope>NUCLEOTIDE SEQUENCE</scope>
    <source>
        <strain evidence="5">ATCC 16933</strain>
    </source>
</reference>
<protein>
    <recommendedName>
        <fullName evidence="3 4">Tyrosinase copper-binding domain-containing protein</fullName>
    </recommendedName>
</protein>
<evidence type="ECO:0000256" key="2">
    <source>
        <dbReference type="ARBA" id="ARBA00023002"/>
    </source>
</evidence>
<dbReference type="OrthoDB" id="6132182at2759"/>
<proteinExistence type="predicted"/>
<dbReference type="Gene3D" id="1.10.1280.10">
    <property type="entry name" value="Di-copper center containing domain from catechol oxidase"/>
    <property type="match status" value="1"/>
</dbReference>
<evidence type="ECO:0000259" key="3">
    <source>
        <dbReference type="PROSITE" id="PS00497"/>
    </source>
</evidence>
<dbReference type="PRINTS" id="PR00092">
    <property type="entry name" value="TYROSINASE"/>
</dbReference>
<evidence type="ECO:0000259" key="4">
    <source>
        <dbReference type="PROSITE" id="PS00498"/>
    </source>
</evidence>
<keyword evidence="2" id="KW-0560">Oxidoreductase</keyword>
<dbReference type="Proteomes" id="UP000799766">
    <property type="component" value="Unassembled WGS sequence"/>
</dbReference>
<keyword evidence="6" id="KW-1185">Reference proteome</keyword>
<dbReference type="SUPFAM" id="SSF48056">
    <property type="entry name" value="Di-copper centre-containing domain"/>
    <property type="match status" value="1"/>
</dbReference>
<dbReference type="InterPro" id="IPR008922">
    <property type="entry name" value="Di-copper_centre_dom_sf"/>
</dbReference>
<dbReference type="PROSITE" id="PS00498">
    <property type="entry name" value="TYROSINASE_2"/>
    <property type="match status" value="1"/>
</dbReference>
<evidence type="ECO:0000256" key="1">
    <source>
        <dbReference type="ARBA" id="ARBA00022723"/>
    </source>
</evidence>
<feature type="domain" description="Tyrosinase copper-binding" evidence="4">
    <location>
        <begin position="302"/>
        <end position="313"/>
    </location>
</feature>
<dbReference type="PROSITE" id="PS00497">
    <property type="entry name" value="TYROSINASE_1"/>
    <property type="match status" value="1"/>
</dbReference>
<dbReference type="InterPro" id="IPR002227">
    <property type="entry name" value="Tyrosinase_Cu-bd"/>
</dbReference>
<dbReference type="EMBL" id="MU001678">
    <property type="protein sequence ID" value="KAF2458430.1"/>
    <property type="molecule type" value="Genomic_DNA"/>
</dbReference>
<organism evidence="5 6">
    <name type="scientific">Lineolata rhizophorae</name>
    <dbReference type="NCBI Taxonomy" id="578093"/>
    <lineage>
        <taxon>Eukaryota</taxon>
        <taxon>Fungi</taxon>
        <taxon>Dikarya</taxon>
        <taxon>Ascomycota</taxon>
        <taxon>Pezizomycotina</taxon>
        <taxon>Dothideomycetes</taxon>
        <taxon>Dothideomycetes incertae sedis</taxon>
        <taxon>Lineolatales</taxon>
        <taxon>Lineolataceae</taxon>
        <taxon>Lineolata</taxon>
    </lineage>
</organism>
<evidence type="ECO:0000313" key="5">
    <source>
        <dbReference type="EMBL" id="KAF2458430.1"/>
    </source>
</evidence>
<dbReference type="InterPro" id="IPR050316">
    <property type="entry name" value="Tyrosinase/Hemocyanin"/>
</dbReference>
<dbReference type="PANTHER" id="PTHR11474:SF125">
    <property type="entry name" value="N-ACETYL-6-HYDROXYTRYPTOPHAN OXIDASE IVOB-RELATED"/>
    <property type="match status" value="1"/>
</dbReference>
<sequence length="380" mass="41993">MDSTLASTIAEQYLLGWKVDILAAKGLLNLAADVMFHGFPSDQCNLEDVAVRKEWSRLSKAERREYIDAVLCMQELPSKSDPEQFPGARNRYDDFVGIHIALTLEIHGTANFLTWHRYFTWAYEKALRDECGYTGYQPYMNWGRYADNLLDSPVFDGSDTSMSGDGEYVEHDSVGIPSNDQPLILLPPQNGGGCIMSGPFVNWTVNLGPVSPSLTYVSANPQADGLGYNPRCISRDISPYVAQHWNKDEDTADLIKNYNDIESFQDHMQGDGFTNGFLGVHTGGHFMNGGDPGGDLFASPGDPYFFLHHAMIDRVFWTWQNQDPRHRTNVVGGHITLNNSPPSAEGTLDDPLDIGVNGDTITIGDAASTIGGTPFCYIYA</sequence>